<dbReference type="PROSITE" id="PS50929">
    <property type="entry name" value="ABC_TM1F"/>
    <property type="match status" value="1"/>
</dbReference>
<dbReference type="Pfam" id="PF00664">
    <property type="entry name" value="ABC_membrane"/>
    <property type="match status" value="1"/>
</dbReference>
<dbReference type="Pfam" id="PF00005">
    <property type="entry name" value="ABC_tran"/>
    <property type="match status" value="1"/>
</dbReference>
<evidence type="ECO:0000256" key="11">
    <source>
        <dbReference type="SAM" id="Phobius"/>
    </source>
</evidence>
<proteinExistence type="inferred from homology"/>
<dbReference type="CDD" id="cd18577">
    <property type="entry name" value="ABC_6TM_Pgp_ABCB1_D1_like"/>
    <property type="match status" value="1"/>
</dbReference>
<dbReference type="AlphaFoldDB" id="A0A1D2MLX0"/>
<dbReference type="GO" id="GO:0005886">
    <property type="term" value="C:plasma membrane"/>
    <property type="evidence" value="ECO:0007669"/>
    <property type="project" value="TreeGrafter"/>
</dbReference>
<organism evidence="13 14">
    <name type="scientific">Orchesella cincta</name>
    <name type="common">Springtail</name>
    <name type="synonym">Podura cincta</name>
    <dbReference type="NCBI Taxonomy" id="48709"/>
    <lineage>
        <taxon>Eukaryota</taxon>
        <taxon>Metazoa</taxon>
        <taxon>Ecdysozoa</taxon>
        <taxon>Arthropoda</taxon>
        <taxon>Hexapoda</taxon>
        <taxon>Collembola</taxon>
        <taxon>Entomobryomorpha</taxon>
        <taxon>Entomobryoidea</taxon>
        <taxon>Orchesellidae</taxon>
        <taxon>Orchesellinae</taxon>
        <taxon>Orchesella</taxon>
    </lineage>
</organism>
<dbReference type="InterPro" id="IPR036640">
    <property type="entry name" value="ABC1_TM_sf"/>
</dbReference>
<evidence type="ECO:0000256" key="2">
    <source>
        <dbReference type="ARBA" id="ARBA00007577"/>
    </source>
</evidence>
<keyword evidence="7" id="KW-0067">ATP-binding</keyword>
<dbReference type="GO" id="GO:0016887">
    <property type="term" value="F:ATP hydrolysis activity"/>
    <property type="evidence" value="ECO:0007669"/>
    <property type="project" value="InterPro"/>
</dbReference>
<evidence type="ECO:0000259" key="12">
    <source>
        <dbReference type="PROSITE" id="PS50929"/>
    </source>
</evidence>
<evidence type="ECO:0000256" key="7">
    <source>
        <dbReference type="ARBA" id="ARBA00022840"/>
    </source>
</evidence>
<reference evidence="13 14" key="1">
    <citation type="journal article" date="2016" name="Genome Biol. Evol.">
        <title>Gene Family Evolution Reflects Adaptation to Soil Environmental Stressors in the Genome of the Collembolan Orchesella cincta.</title>
        <authorList>
            <person name="Faddeeva-Vakhrusheva A."/>
            <person name="Derks M.F."/>
            <person name="Anvar S.Y."/>
            <person name="Agamennone V."/>
            <person name="Suring W."/>
            <person name="Smit S."/>
            <person name="van Straalen N.M."/>
            <person name="Roelofs D."/>
        </authorList>
    </citation>
    <scope>NUCLEOTIDE SEQUENCE [LARGE SCALE GENOMIC DNA]</scope>
    <source>
        <tissue evidence="13">Mixed pool</tissue>
    </source>
</reference>
<evidence type="ECO:0000256" key="9">
    <source>
        <dbReference type="ARBA" id="ARBA00023136"/>
    </source>
</evidence>
<comment type="caution">
    <text evidence="13">The sequence shown here is derived from an EMBL/GenBank/DDBJ whole genome shotgun (WGS) entry which is preliminary data.</text>
</comment>
<evidence type="ECO:0000256" key="10">
    <source>
        <dbReference type="SAM" id="MobiDB-lite"/>
    </source>
</evidence>
<feature type="transmembrane region" description="Helical" evidence="11">
    <location>
        <begin position="52"/>
        <end position="75"/>
    </location>
</feature>
<keyword evidence="8 11" id="KW-1133">Transmembrane helix</keyword>
<dbReference type="InterPro" id="IPR003439">
    <property type="entry name" value="ABC_transporter-like_ATP-bd"/>
</dbReference>
<keyword evidence="5" id="KW-0677">Repeat</keyword>
<evidence type="ECO:0000256" key="8">
    <source>
        <dbReference type="ARBA" id="ARBA00022989"/>
    </source>
</evidence>
<evidence type="ECO:0000256" key="5">
    <source>
        <dbReference type="ARBA" id="ARBA00022737"/>
    </source>
</evidence>
<dbReference type="EMBL" id="LJIJ01000867">
    <property type="protein sequence ID" value="ODM94056.1"/>
    <property type="molecule type" value="Genomic_DNA"/>
</dbReference>
<feature type="transmembrane region" description="Helical" evidence="11">
    <location>
        <begin position="141"/>
        <end position="163"/>
    </location>
</feature>
<dbReference type="GO" id="GO:0140359">
    <property type="term" value="F:ABC-type transporter activity"/>
    <property type="evidence" value="ECO:0007669"/>
    <property type="project" value="InterPro"/>
</dbReference>
<evidence type="ECO:0000256" key="6">
    <source>
        <dbReference type="ARBA" id="ARBA00022741"/>
    </source>
</evidence>
<evidence type="ECO:0000256" key="4">
    <source>
        <dbReference type="ARBA" id="ARBA00022692"/>
    </source>
</evidence>
<comment type="subcellular location">
    <subcellularLocation>
        <location evidence="1">Membrane</location>
        <topology evidence="1">Multi-pass membrane protein</topology>
    </subcellularLocation>
</comment>
<comment type="similarity">
    <text evidence="2">Belongs to the ABC transporter superfamily. ABCB family. Multidrug resistance exporter (TC 3.A.1.201) subfamily.</text>
</comment>
<feature type="transmembrane region" description="Helical" evidence="11">
    <location>
        <begin position="317"/>
        <end position="341"/>
    </location>
</feature>
<feature type="region of interest" description="Disordered" evidence="10">
    <location>
        <begin position="1"/>
        <end position="32"/>
    </location>
</feature>
<evidence type="ECO:0000256" key="3">
    <source>
        <dbReference type="ARBA" id="ARBA00022448"/>
    </source>
</evidence>
<dbReference type="PANTHER" id="PTHR24222">
    <property type="entry name" value="ABC TRANSPORTER B FAMILY"/>
    <property type="match status" value="1"/>
</dbReference>
<gene>
    <name evidence="13" type="ORF">Ocin01_12630</name>
</gene>
<keyword evidence="4 11" id="KW-0812">Transmembrane</keyword>
<dbReference type="Proteomes" id="UP000094527">
    <property type="component" value="Unassembled WGS sequence"/>
</dbReference>
<evidence type="ECO:0000313" key="14">
    <source>
        <dbReference type="Proteomes" id="UP000094527"/>
    </source>
</evidence>
<feature type="transmembrane region" description="Helical" evidence="11">
    <location>
        <begin position="238"/>
        <end position="258"/>
    </location>
</feature>
<dbReference type="STRING" id="48709.A0A1D2MLX0"/>
<name>A0A1D2MLX0_ORCCI</name>
<sequence length="709" mass="77918">MGGKSSKKEDITKPEKEKDTKEEKDEKDKEKPTIPPVPYFRLFRYASGMDKLLLLVGCLAALGSGFSMPLMVIYFGRITDSMVGNAEASADDQWLYCKNHWAPTTAPPGGTTTGLPITSSDAPTELNEAFLDDIKTLALGMIYIGIGTLILGFVFVASFNIVAENQVYRIRRLYLEALLRQNVGWYDTVQDKNFVSRIAEDLIKIQEATGEKVGLCIFFMATCFLSLGNAFWHGWKLTLVVLSSAPVLAISASVVAGLQSKVAASEQESYAKAGTVAQEAITNIKTVMAFSGADKEVQRYEEGLEVSKIAGKKRGAVSSFGMGLMWLIIYAAYALAFWYGTKLILQGREKTCADPPEEPEYTAENMIIVFFSVLMGAFNIGQSASYFESFAVGKGAGATIFSIIDRVPEIDSYSEKGKKPTGRAKGQIEFRGVDFYYPSRPDVQILKGFNLTVKPGQTVALVGHSGCGKSTCIQLLQRFYDPLSGSIFTSGTGLGKHYPDFEHWVAWLSLSPKFGVPRPVGLRALAELPSSWCPGGVPRVWAPWLRAPCCVCFLSCARVSTAPAQLLLRYEALVRKIEHAIFTPPRRRPGGNLSPRHSNQSLIVQGRHLDNAKDKKGNRLAAFACSYSLMSNQSVNADVPPFASNNWTICREKDPTTDCIIKHEKDLYTALVLAQMPPTPRPAWRPCACVKDLRGQTNQLSEEAKKMNS</sequence>
<protein>
    <submittedName>
        <fullName evidence="13">Multidrug resistance protein 1</fullName>
    </submittedName>
</protein>
<accession>A0A1D2MLX0</accession>
<keyword evidence="14" id="KW-1185">Reference proteome</keyword>
<keyword evidence="9 11" id="KW-0472">Membrane</keyword>
<keyword evidence="6" id="KW-0547">Nucleotide-binding</keyword>
<feature type="domain" description="ABC transmembrane type-1" evidence="12">
    <location>
        <begin position="55"/>
        <end position="391"/>
    </location>
</feature>
<dbReference type="InterPro" id="IPR039421">
    <property type="entry name" value="Type_1_exporter"/>
</dbReference>
<evidence type="ECO:0000313" key="13">
    <source>
        <dbReference type="EMBL" id="ODM94056.1"/>
    </source>
</evidence>
<dbReference type="Gene3D" id="1.20.1560.10">
    <property type="entry name" value="ABC transporter type 1, transmembrane domain"/>
    <property type="match status" value="1"/>
</dbReference>
<dbReference type="FunFam" id="1.20.1560.10:FF:000018">
    <property type="entry name" value="ATP-binding cassette subfamily B member 11"/>
    <property type="match status" value="1"/>
</dbReference>
<feature type="transmembrane region" description="Helical" evidence="11">
    <location>
        <begin position="213"/>
        <end position="232"/>
    </location>
</feature>
<dbReference type="InterPro" id="IPR027417">
    <property type="entry name" value="P-loop_NTPase"/>
</dbReference>
<dbReference type="OrthoDB" id="6500128at2759"/>
<dbReference type="SUPFAM" id="SSF52540">
    <property type="entry name" value="P-loop containing nucleoside triphosphate hydrolases"/>
    <property type="match status" value="1"/>
</dbReference>
<dbReference type="PANTHER" id="PTHR24222:SF76">
    <property type="entry name" value="MYCOBACTIN IMPORT ATP-BINDING_PERMEASE PROTEIN IRTB"/>
    <property type="match status" value="1"/>
</dbReference>
<dbReference type="GO" id="GO:0005524">
    <property type="term" value="F:ATP binding"/>
    <property type="evidence" value="ECO:0007669"/>
    <property type="project" value="UniProtKB-KW"/>
</dbReference>
<keyword evidence="3" id="KW-0813">Transport</keyword>
<dbReference type="SUPFAM" id="SSF90123">
    <property type="entry name" value="ABC transporter transmembrane region"/>
    <property type="match status" value="1"/>
</dbReference>
<dbReference type="InterPro" id="IPR011527">
    <property type="entry name" value="ABC1_TM_dom"/>
</dbReference>
<evidence type="ECO:0000256" key="1">
    <source>
        <dbReference type="ARBA" id="ARBA00004141"/>
    </source>
</evidence>
<dbReference type="Gene3D" id="3.40.50.300">
    <property type="entry name" value="P-loop containing nucleotide triphosphate hydrolases"/>
    <property type="match status" value="1"/>
</dbReference>